<evidence type="ECO:0000313" key="4">
    <source>
        <dbReference type="Proteomes" id="UP001298681"/>
    </source>
</evidence>
<dbReference type="PANTHER" id="PTHR43384">
    <property type="entry name" value="SEPTUM SITE-DETERMINING PROTEIN MIND HOMOLOG, CHLOROPLASTIC-RELATED"/>
    <property type="match status" value="1"/>
</dbReference>
<dbReference type="RefSeq" id="WP_087235106.1">
    <property type="nucleotide sequence ID" value="NZ_JAKNHQ010000026.1"/>
</dbReference>
<organism evidence="3 4">
    <name type="scientific">Anaeromassilibacillus senegalensis</name>
    <dbReference type="NCBI Taxonomy" id="1673717"/>
    <lineage>
        <taxon>Bacteria</taxon>
        <taxon>Bacillati</taxon>
        <taxon>Bacillota</taxon>
        <taxon>Clostridia</taxon>
        <taxon>Eubacteriales</taxon>
        <taxon>Acutalibacteraceae</taxon>
        <taxon>Anaeromassilibacillus</taxon>
    </lineage>
</organism>
<name>A0ABS9MM35_9FIRM</name>
<gene>
    <name evidence="3" type="ORF">L0P57_13230</name>
</gene>
<reference evidence="3 4" key="1">
    <citation type="submission" date="2022-01" db="EMBL/GenBank/DDBJ databases">
        <title>Collection of gut derived symbiotic bacterial strains cultured from healthy donors.</title>
        <authorList>
            <person name="Lin H."/>
            <person name="Kohout C."/>
            <person name="Waligurski E."/>
            <person name="Pamer E.G."/>
        </authorList>
    </citation>
    <scope>NUCLEOTIDE SEQUENCE [LARGE SCALE GENOMIC DNA]</scope>
    <source>
        <strain evidence="3 4">DFI.7.58</strain>
    </source>
</reference>
<proteinExistence type="predicted"/>
<comment type="caution">
    <text evidence="3">The sequence shown here is derived from an EMBL/GenBank/DDBJ whole genome shotgun (WGS) entry which is preliminary data.</text>
</comment>
<evidence type="ECO:0000256" key="2">
    <source>
        <dbReference type="ARBA" id="ARBA00022840"/>
    </source>
</evidence>
<keyword evidence="1" id="KW-0547">Nucleotide-binding</keyword>
<dbReference type="InterPro" id="IPR050625">
    <property type="entry name" value="ParA/MinD_ATPase"/>
</dbReference>
<evidence type="ECO:0000313" key="3">
    <source>
        <dbReference type="EMBL" id="MCG4611892.1"/>
    </source>
</evidence>
<sequence length="246" mass="25776">MGVVTVITSGKGGVGKSTLTTGLGLALVRRGRRVLLIDGDAGLSSLDHMLGVSERQVFNIADMAAGEADPSQAIYPCEWAEGLFLLPAPGREEDIVSPEIMKRMVSVLSRYYDHVLIDCPAGVGSGFMSAVASAQRALVVSTPDPVCLRDCNKTRIALEYAGVRSQRLVVNRFSGKSFRNLGAYRDLDAVIDASGIRLIAIVPEDAALAVAGASGSPAPLKSAGTMALGRLAARLEGEQVPLAVRV</sequence>
<dbReference type="PANTHER" id="PTHR43384:SF6">
    <property type="entry name" value="SEPTUM SITE-DETERMINING PROTEIN MIND HOMOLOG, CHLOROPLASTIC"/>
    <property type="match status" value="1"/>
</dbReference>
<dbReference type="Proteomes" id="UP001298681">
    <property type="component" value="Unassembled WGS sequence"/>
</dbReference>
<evidence type="ECO:0000256" key="1">
    <source>
        <dbReference type="ARBA" id="ARBA00022741"/>
    </source>
</evidence>
<protein>
    <submittedName>
        <fullName evidence="3">P-loop NTPase</fullName>
    </submittedName>
</protein>
<accession>A0ABS9MM35</accession>
<dbReference type="Pfam" id="PF10609">
    <property type="entry name" value="ParA"/>
    <property type="match status" value="1"/>
</dbReference>
<dbReference type="InterPro" id="IPR033756">
    <property type="entry name" value="YlxH/NBP35"/>
</dbReference>
<dbReference type="EMBL" id="JAKNHQ010000026">
    <property type="protein sequence ID" value="MCG4611892.1"/>
    <property type="molecule type" value="Genomic_DNA"/>
</dbReference>
<dbReference type="InterPro" id="IPR027417">
    <property type="entry name" value="P-loop_NTPase"/>
</dbReference>
<keyword evidence="2" id="KW-0067">ATP-binding</keyword>
<dbReference type="Gene3D" id="3.40.50.300">
    <property type="entry name" value="P-loop containing nucleotide triphosphate hydrolases"/>
    <property type="match status" value="1"/>
</dbReference>
<keyword evidence="4" id="KW-1185">Reference proteome</keyword>
<dbReference type="SUPFAM" id="SSF52540">
    <property type="entry name" value="P-loop containing nucleoside triphosphate hydrolases"/>
    <property type="match status" value="1"/>
</dbReference>